<dbReference type="OrthoDB" id="1909609at2759"/>
<dbReference type="STRING" id="429701.A0A2G9G6S8"/>
<evidence type="ECO:0000313" key="2">
    <source>
        <dbReference type="Proteomes" id="UP000231279"/>
    </source>
</evidence>
<keyword evidence="2" id="KW-1185">Reference proteome</keyword>
<name>A0A2G9G6S8_9LAMI</name>
<sequence>MVMCPLPLLAQSIFAPPNVPDFHCFCPLETAQKIRRKSKRNGALILTMAATNAAKSEVGDIKPTKLVTFLGKGGSGKTTAAIFAAQVCI</sequence>
<evidence type="ECO:0008006" key="3">
    <source>
        <dbReference type="Google" id="ProtNLM"/>
    </source>
</evidence>
<protein>
    <recommendedName>
        <fullName evidence="3">Anion-transporting ATPase-like domain-containing protein</fullName>
    </recommendedName>
</protein>
<evidence type="ECO:0000313" key="1">
    <source>
        <dbReference type="EMBL" id="PIN01018.1"/>
    </source>
</evidence>
<dbReference type="InterPro" id="IPR053262">
    <property type="entry name" value="ArsA_ATPase-like"/>
</dbReference>
<dbReference type="PANTHER" id="PTHR43868">
    <property type="entry name" value="OS02G0711200 PROTEIN"/>
    <property type="match status" value="1"/>
</dbReference>
<reference evidence="2" key="1">
    <citation type="journal article" date="2018" name="Gigascience">
        <title>Genome assembly of the Pink Ipe (Handroanthus impetiginosus, Bignoniaceae), a highly valued, ecologically keystone Neotropical timber forest tree.</title>
        <authorList>
            <person name="Silva-Junior O.B."/>
            <person name="Grattapaglia D."/>
            <person name="Novaes E."/>
            <person name="Collevatti R.G."/>
        </authorList>
    </citation>
    <scope>NUCLEOTIDE SEQUENCE [LARGE SCALE GENOMIC DNA]</scope>
    <source>
        <strain evidence="2">cv. UFG-1</strain>
    </source>
</reference>
<gene>
    <name evidence="1" type="ORF">CDL12_26482</name>
</gene>
<organism evidence="1 2">
    <name type="scientific">Handroanthus impetiginosus</name>
    <dbReference type="NCBI Taxonomy" id="429701"/>
    <lineage>
        <taxon>Eukaryota</taxon>
        <taxon>Viridiplantae</taxon>
        <taxon>Streptophyta</taxon>
        <taxon>Embryophyta</taxon>
        <taxon>Tracheophyta</taxon>
        <taxon>Spermatophyta</taxon>
        <taxon>Magnoliopsida</taxon>
        <taxon>eudicotyledons</taxon>
        <taxon>Gunneridae</taxon>
        <taxon>Pentapetalae</taxon>
        <taxon>asterids</taxon>
        <taxon>lamiids</taxon>
        <taxon>Lamiales</taxon>
        <taxon>Bignoniaceae</taxon>
        <taxon>Crescentiina</taxon>
        <taxon>Tabebuia alliance</taxon>
        <taxon>Handroanthus</taxon>
    </lineage>
</organism>
<dbReference type="EMBL" id="NKXS01006628">
    <property type="protein sequence ID" value="PIN01018.1"/>
    <property type="molecule type" value="Genomic_DNA"/>
</dbReference>
<dbReference type="AlphaFoldDB" id="A0A2G9G6S8"/>
<comment type="caution">
    <text evidence="1">The sequence shown here is derived from an EMBL/GenBank/DDBJ whole genome shotgun (WGS) entry which is preliminary data.</text>
</comment>
<dbReference type="Proteomes" id="UP000231279">
    <property type="component" value="Unassembled WGS sequence"/>
</dbReference>
<dbReference type="PANTHER" id="PTHR43868:SF1">
    <property type="entry name" value="P-LOOP CONTAINING NUCLEOSIDE TRIPHOSPHATE HYDROLASES SUPERFAMILY PROTEIN"/>
    <property type="match status" value="1"/>
</dbReference>
<proteinExistence type="predicted"/>
<accession>A0A2G9G6S8</accession>